<keyword evidence="2" id="KW-0285">Flavoprotein</keyword>
<dbReference type="EMBL" id="AGVV01000036">
    <property type="protein sequence ID" value="EHK76525.1"/>
    <property type="molecule type" value="Genomic_DNA"/>
</dbReference>
<dbReference type="InterPro" id="IPR012349">
    <property type="entry name" value="Split_barrel_FMN-bd"/>
</dbReference>
<dbReference type="Proteomes" id="UP000004038">
    <property type="component" value="Unassembled WGS sequence"/>
</dbReference>
<organism evidence="5 6">
    <name type="scientific">Sinorhizobium meliloti CCNWSX0020</name>
    <dbReference type="NCBI Taxonomy" id="1107881"/>
    <lineage>
        <taxon>Bacteria</taxon>
        <taxon>Pseudomonadati</taxon>
        <taxon>Pseudomonadota</taxon>
        <taxon>Alphaproteobacteria</taxon>
        <taxon>Hyphomicrobiales</taxon>
        <taxon>Rhizobiaceae</taxon>
        <taxon>Sinorhizobium/Ensifer group</taxon>
        <taxon>Sinorhizobium</taxon>
    </lineage>
</organism>
<comment type="cofactor">
    <cofactor evidence="1">
        <name>FMN</name>
        <dbReference type="ChEBI" id="CHEBI:58210"/>
    </cofactor>
</comment>
<evidence type="ECO:0000313" key="5">
    <source>
        <dbReference type="EMBL" id="EHK76525.1"/>
    </source>
</evidence>
<evidence type="ECO:0000256" key="1">
    <source>
        <dbReference type="ARBA" id="ARBA00001917"/>
    </source>
</evidence>
<evidence type="ECO:0000256" key="3">
    <source>
        <dbReference type="ARBA" id="ARBA00038054"/>
    </source>
</evidence>
<dbReference type="Pfam" id="PF01613">
    <property type="entry name" value="Flavin_Reduct"/>
    <property type="match status" value="1"/>
</dbReference>
<dbReference type="PATRIC" id="fig|1107881.3.peg.3724"/>
<dbReference type="AlphaFoldDB" id="H0G2G8"/>
<dbReference type="GO" id="GO:0010181">
    <property type="term" value="F:FMN binding"/>
    <property type="evidence" value="ECO:0007669"/>
    <property type="project" value="InterPro"/>
</dbReference>
<proteinExistence type="inferred from homology"/>
<feature type="domain" description="Flavin reductase like" evidence="4">
    <location>
        <begin position="15"/>
        <end position="164"/>
    </location>
</feature>
<name>H0G2G8_RHIML</name>
<evidence type="ECO:0000256" key="2">
    <source>
        <dbReference type="ARBA" id="ARBA00022630"/>
    </source>
</evidence>
<dbReference type="PANTHER" id="PTHR43567">
    <property type="entry name" value="FLAVOREDOXIN-RELATED-RELATED"/>
    <property type="match status" value="1"/>
</dbReference>
<dbReference type="Gene3D" id="2.30.110.10">
    <property type="entry name" value="Electron Transport, Fmn-binding Protein, Chain A"/>
    <property type="match status" value="1"/>
</dbReference>
<evidence type="ECO:0000259" key="4">
    <source>
        <dbReference type="SMART" id="SM00903"/>
    </source>
</evidence>
<dbReference type="GO" id="GO:0016646">
    <property type="term" value="F:oxidoreductase activity, acting on the CH-NH group of donors, NAD or NADP as acceptor"/>
    <property type="evidence" value="ECO:0007669"/>
    <property type="project" value="UniProtKB-ARBA"/>
</dbReference>
<sequence length="181" mass="20723">MEKNSFPLIDIRQHLETGPIVMVTSAHGGKRNIMTMGWHMMMQFSPALFGCFIWNGNHSYQMIRDSRECVINIPTVDIVDKVISIGNSSGRHTDKFTEFGLTPERAKYVDAPLIKECYANFECRLYDDTLIDKYSIFVWEVVKAHVADIGAPETIHYRGEAKFMVAGKEISFPERFLPQNL</sequence>
<dbReference type="PANTHER" id="PTHR43567:SF1">
    <property type="entry name" value="FLAVOREDOXIN"/>
    <property type="match status" value="1"/>
</dbReference>
<dbReference type="InterPro" id="IPR052174">
    <property type="entry name" value="Flavoredoxin"/>
</dbReference>
<comment type="similarity">
    <text evidence="3">Belongs to the flavoredoxin family.</text>
</comment>
<dbReference type="SMART" id="SM00903">
    <property type="entry name" value="Flavin_Reduct"/>
    <property type="match status" value="1"/>
</dbReference>
<protein>
    <submittedName>
        <fullName evidence="5">Flavin reductase domain-containing protein</fullName>
    </submittedName>
</protein>
<dbReference type="InterPro" id="IPR002563">
    <property type="entry name" value="Flavin_Rdtase-like_dom"/>
</dbReference>
<evidence type="ECO:0000313" key="6">
    <source>
        <dbReference type="Proteomes" id="UP000004038"/>
    </source>
</evidence>
<dbReference type="RefSeq" id="WP_003530871.1">
    <property type="nucleotide sequence ID" value="NZ_AGVV01000036.1"/>
</dbReference>
<gene>
    <name evidence="5" type="ORF">SM0020_18292</name>
</gene>
<dbReference type="SUPFAM" id="SSF50475">
    <property type="entry name" value="FMN-binding split barrel"/>
    <property type="match status" value="1"/>
</dbReference>
<reference evidence="5 6" key="1">
    <citation type="journal article" date="2012" name="J. Bacteriol.">
        <title>Draft Genome Sequence of Sinorhizobium meliloti CCNWSX0020, a Nitrogen-Fixing Symbiont with Copper Tolerance Capability Isolated from Lead-Zinc Mine Tailings.</title>
        <authorList>
            <person name="Li Z."/>
            <person name="Ma Z."/>
            <person name="Hao X."/>
            <person name="Wei G."/>
        </authorList>
    </citation>
    <scope>NUCLEOTIDE SEQUENCE [LARGE SCALE GENOMIC DNA]</scope>
    <source>
        <strain evidence="5 6">CCNWSX0020</strain>
    </source>
</reference>
<accession>H0G2G8</accession>